<protein>
    <recommendedName>
        <fullName evidence="3">DUF559 domain-containing protein</fullName>
    </recommendedName>
</protein>
<comment type="caution">
    <text evidence="1">The sequence shown here is derived from an EMBL/GenBank/DDBJ whole genome shotgun (WGS) entry which is preliminary data.</text>
</comment>
<evidence type="ECO:0008006" key="3">
    <source>
        <dbReference type="Google" id="ProtNLM"/>
    </source>
</evidence>
<organism evidence="1 2">
    <name type="scientific">Brevibacterium casei</name>
    <dbReference type="NCBI Taxonomy" id="33889"/>
    <lineage>
        <taxon>Bacteria</taxon>
        <taxon>Bacillati</taxon>
        <taxon>Actinomycetota</taxon>
        <taxon>Actinomycetes</taxon>
        <taxon>Micrococcales</taxon>
        <taxon>Brevibacteriaceae</taxon>
        <taxon>Brevibacterium</taxon>
    </lineage>
</organism>
<sequence length="327" mass="36816">MRLRTFPSSPRTVTIGGMQGHFERRRTQRLYRSRDAADNGVTEWGLRNTEIAPRIIHGIRVAPGEFDVRRVPQWADTEWETTSESLRALQLIHPEIAASHASAARLFGLPLPRRLGDQLLHVATADRDQRIRRPGVVLHRTNDFAAATLLGHRIITPPVLFLQLATILTRDELVQAGDAMIGSWHGPPLCTADDIAAHFASRSVVRAGRTASAALELIRPGVDSPQETDLRLWAISVGLPEPEIHPAVWCRELGRDIHPDLGYERARLGLEYEGDHHRTDKHQWDDDIRRVNALAAEGWLIIRVNSRTNRARLERSIREHLAARGVL</sequence>
<evidence type="ECO:0000313" key="2">
    <source>
        <dbReference type="Proteomes" id="UP000216867"/>
    </source>
</evidence>
<name>A0A269ZG78_9MICO</name>
<dbReference type="Proteomes" id="UP000216867">
    <property type="component" value="Unassembled WGS sequence"/>
</dbReference>
<accession>A0A269ZG78</accession>
<reference evidence="1 2" key="1">
    <citation type="submission" date="2017-04" db="EMBL/GenBank/DDBJ databases">
        <title>Kefir bacterial isolates.</title>
        <authorList>
            <person name="Kim Y."/>
            <person name="Blasche S."/>
            <person name="Patil K.R."/>
        </authorList>
    </citation>
    <scope>NUCLEOTIDE SEQUENCE [LARGE SCALE GENOMIC DNA]</scope>
    <source>
        <strain evidence="1 2">OG2</strain>
    </source>
</reference>
<gene>
    <name evidence="1" type="ORF">B8X04_02560</name>
</gene>
<evidence type="ECO:0000313" key="1">
    <source>
        <dbReference type="EMBL" id="PAK96808.1"/>
    </source>
</evidence>
<dbReference type="AlphaFoldDB" id="A0A269ZG78"/>
<dbReference type="EMBL" id="NCWY01000002">
    <property type="protein sequence ID" value="PAK96808.1"/>
    <property type="molecule type" value="Genomic_DNA"/>
</dbReference>
<proteinExistence type="predicted"/>